<dbReference type="Proteomes" id="UP001595887">
    <property type="component" value="Unassembled WGS sequence"/>
</dbReference>
<comment type="caution">
    <text evidence="1">The sequence shown here is derived from an EMBL/GenBank/DDBJ whole genome shotgun (WGS) entry which is preliminary data.</text>
</comment>
<evidence type="ECO:0000313" key="2">
    <source>
        <dbReference type="Proteomes" id="UP001595887"/>
    </source>
</evidence>
<dbReference type="RefSeq" id="WP_381420622.1">
    <property type="nucleotide sequence ID" value="NZ_JBHSDH010000006.1"/>
</dbReference>
<keyword evidence="2" id="KW-1185">Reference proteome</keyword>
<organism evidence="1 2">
    <name type="scientific">Sphingorhabdus arenilitoris</name>
    <dbReference type="NCBI Taxonomy" id="1490041"/>
    <lineage>
        <taxon>Bacteria</taxon>
        <taxon>Pseudomonadati</taxon>
        <taxon>Pseudomonadota</taxon>
        <taxon>Alphaproteobacteria</taxon>
        <taxon>Sphingomonadales</taxon>
        <taxon>Sphingomonadaceae</taxon>
        <taxon>Sphingorhabdus</taxon>
    </lineage>
</organism>
<protein>
    <submittedName>
        <fullName evidence="1">Uncharacterized protein</fullName>
    </submittedName>
</protein>
<proteinExistence type="predicted"/>
<name>A0ABV8RCB3_9SPHN</name>
<dbReference type="EMBL" id="JBHSDH010000006">
    <property type="protein sequence ID" value="MFC4291024.1"/>
    <property type="molecule type" value="Genomic_DNA"/>
</dbReference>
<gene>
    <name evidence="1" type="ORF">ACFOWX_01170</name>
</gene>
<accession>A0ABV8RCB3</accession>
<sequence>MADYVELRPVRATAWGEITSASDSGRLVISLLYADLGWRTIRKRGDLTERGASKTGEGLATAAALLTTGLFKGKNAKIPAGTQAVGRIMKDVVLTPR</sequence>
<evidence type="ECO:0000313" key="1">
    <source>
        <dbReference type="EMBL" id="MFC4291024.1"/>
    </source>
</evidence>
<reference evidence="2" key="1">
    <citation type="journal article" date="2019" name="Int. J. Syst. Evol. Microbiol.">
        <title>The Global Catalogue of Microorganisms (GCM) 10K type strain sequencing project: providing services to taxonomists for standard genome sequencing and annotation.</title>
        <authorList>
            <consortium name="The Broad Institute Genomics Platform"/>
            <consortium name="The Broad Institute Genome Sequencing Center for Infectious Disease"/>
            <person name="Wu L."/>
            <person name="Ma J."/>
        </authorList>
    </citation>
    <scope>NUCLEOTIDE SEQUENCE [LARGE SCALE GENOMIC DNA]</scope>
    <source>
        <strain evidence="2">CECT 8531</strain>
    </source>
</reference>